<dbReference type="InterPro" id="IPR019533">
    <property type="entry name" value="Peptidase_S26"/>
</dbReference>
<dbReference type="InterPro" id="IPR000223">
    <property type="entry name" value="Pept_S26A_signal_pept_1"/>
</dbReference>
<dbReference type="Pfam" id="PF10502">
    <property type="entry name" value="Peptidase_S26"/>
    <property type="match status" value="1"/>
</dbReference>
<evidence type="ECO:0000256" key="5">
    <source>
        <dbReference type="ARBA" id="ARBA00022801"/>
    </source>
</evidence>
<dbReference type="PROSITE" id="PS00501">
    <property type="entry name" value="SPASE_I_1"/>
    <property type="match status" value="1"/>
</dbReference>
<dbReference type="CDD" id="cd06530">
    <property type="entry name" value="S26_SPase_I"/>
    <property type="match status" value="1"/>
</dbReference>
<dbReference type="EC" id="3.4.21.89" evidence="3 7"/>
<accession>A0A2M6YD88</accession>
<evidence type="ECO:0000256" key="6">
    <source>
        <dbReference type="PIRSR" id="PIRSR600223-1"/>
    </source>
</evidence>
<dbReference type="PRINTS" id="PR00727">
    <property type="entry name" value="LEADERPTASE"/>
</dbReference>
<sequence length="152" mass="17414">FFIISIFLVDGESMDPTLATGEFCLLDKISYDFSQPQRGDVVVLNYPGDPQHNRYVKRVIGLPGETVEVKNGSVFINNKILTENYLPKDIFTPKDGVWNLSNVEYFTMGDNRLNSNDSRYFGPVEKRFLVGKVVWVFFPHFASIITPSYNFQ</sequence>
<dbReference type="Proteomes" id="UP000229896">
    <property type="component" value="Unassembled WGS sequence"/>
</dbReference>
<keyword evidence="5 7" id="KW-0378">Hydrolase</keyword>
<evidence type="ECO:0000256" key="2">
    <source>
        <dbReference type="ARBA" id="ARBA00009370"/>
    </source>
</evidence>
<dbReference type="PANTHER" id="PTHR43390:SF1">
    <property type="entry name" value="CHLOROPLAST PROCESSING PEPTIDASE"/>
    <property type="match status" value="1"/>
</dbReference>
<feature type="active site" evidence="6">
    <location>
        <position position="13"/>
    </location>
</feature>
<dbReference type="GO" id="GO:0006465">
    <property type="term" value="P:signal peptide processing"/>
    <property type="evidence" value="ECO:0007669"/>
    <property type="project" value="InterPro"/>
</dbReference>
<dbReference type="Gene3D" id="2.10.109.10">
    <property type="entry name" value="Umud Fragment, subunit A"/>
    <property type="match status" value="1"/>
</dbReference>
<comment type="subcellular location">
    <subcellularLocation>
        <location evidence="8">Membrane</location>
        <topology evidence="8">Single-pass type II membrane protein</topology>
    </subcellularLocation>
</comment>
<dbReference type="InterPro" id="IPR036286">
    <property type="entry name" value="LexA/Signal_pep-like_sf"/>
</dbReference>
<evidence type="ECO:0000256" key="1">
    <source>
        <dbReference type="ARBA" id="ARBA00000677"/>
    </source>
</evidence>
<dbReference type="PANTHER" id="PTHR43390">
    <property type="entry name" value="SIGNAL PEPTIDASE I"/>
    <property type="match status" value="1"/>
</dbReference>
<dbReference type="PROSITE" id="PS00761">
    <property type="entry name" value="SPASE_I_3"/>
    <property type="match status" value="1"/>
</dbReference>
<feature type="non-terminal residue" evidence="10">
    <location>
        <position position="1"/>
    </location>
</feature>
<evidence type="ECO:0000313" key="11">
    <source>
        <dbReference type="Proteomes" id="UP000229896"/>
    </source>
</evidence>
<feature type="domain" description="Peptidase S26" evidence="9">
    <location>
        <begin position="2"/>
        <end position="137"/>
    </location>
</feature>
<dbReference type="InterPro" id="IPR019758">
    <property type="entry name" value="Pept_S26A_signal_pept_1_CS"/>
</dbReference>
<protein>
    <recommendedName>
        <fullName evidence="3 7">Signal peptidase I</fullName>
        <ecNumber evidence="3 7">3.4.21.89</ecNumber>
    </recommendedName>
</protein>
<dbReference type="PROSITE" id="PS00760">
    <property type="entry name" value="SPASE_I_2"/>
    <property type="match status" value="1"/>
</dbReference>
<dbReference type="EMBL" id="PEXI01000004">
    <property type="protein sequence ID" value="PIU24624.1"/>
    <property type="molecule type" value="Genomic_DNA"/>
</dbReference>
<evidence type="ECO:0000256" key="8">
    <source>
        <dbReference type="RuleBase" id="RU362042"/>
    </source>
</evidence>
<proteinExistence type="inferred from homology"/>
<comment type="similarity">
    <text evidence="2 8">Belongs to the peptidase S26 family.</text>
</comment>
<reference evidence="11" key="1">
    <citation type="submission" date="2017-09" db="EMBL/GenBank/DDBJ databases">
        <title>Depth-based differentiation of microbial function through sediment-hosted aquifers and enrichment of novel symbionts in the deep terrestrial subsurface.</title>
        <authorList>
            <person name="Probst A.J."/>
            <person name="Ladd B."/>
            <person name="Jarett J.K."/>
            <person name="Geller-Mcgrath D.E."/>
            <person name="Sieber C.M.K."/>
            <person name="Emerson J.B."/>
            <person name="Anantharaman K."/>
            <person name="Thomas B.C."/>
            <person name="Malmstrom R."/>
            <person name="Stieglmeier M."/>
            <person name="Klingl A."/>
            <person name="Woyke T."/>
            <person name="Ryan C.M."/>
            <person name="Banfield J.F."/>
        </authorList>
    </citation>
    <scope>NUCLEOTIDE SEQUENCE [LARGE SCALE GENOMIC DNA]</scope>
</reference>
<evidence type="ECO:0000313" key="10">
    <source>
        <dbReference type="EMBL" id="PIU24624.1"/>
    </source>
</evidence>
<gene>
    <name evidence="10" type="primary">lepB</name>
    <name evidence="10" type="ORF">COT12_00105</name>
</gene>
<evidence type="ECO:0000256" key="7">
    <source>
        <dbReference type="RuleBase" id="RU003993"/>
    </source>
</evidence>
<dbReference type="GO" id="GO:0016020">
    <property type="term" value="C:membrane"/>
    <property type="evidence" value="ECO:0007669"/>
    <property type="project" value="UniProtKB-SubCell"/>
</dbReference>
<comment type="catalytic activity">
    <reaction evidence="1 7">
        <text>Cleavage of hydrophobic, N-terminal signal or leader sequences from secreted and periplasmic proteins.</text>
        <dbReference type="EC" id="3.4.21.89"/>
    </reaction>
</comment>
<name>A0A2M6YD88_9BACT</name>
<organism evidence="10 11">
    <name type="scientific">Candidatus Berkelbacteria bacterium CG08_land_8_20_14_0_20_39_8</name>
    <dbReference type="NCBI Taxonomy" id="1974511"/>
    <lineage>
        <taxon>Bacteria</taxon>
        <taxon>Candidatus Berkelbacteria</taxon>
    </lineage>
</organism>
<dbReference type="AlphaFoldDB" id="A0A2M6YD88"/>
<dbReference type="InterPro" id="IPR019757">
    <property type="entry name" value="Pept_S26A_signal_pept_1_Lys-AS"/>
</dbReference>
<dbReference type="GO" id="GO:0004252">
    <property type="term" value="F:serine-type endopeptidase activity"/>
    <property type="evidence" value="ECO:0007669"/>
    <property type="project" value="InterPro"/>
</dbReference>
<dbReference type="GO" id="GO:0009003">
    <property type="term" value="F:signal peptidase activity"/>
    <property type="evidence" value="ECO:0007669"/>
    <property type="project" value="UniProtKB-EC"/>
</dbReference>
<evidence type="ECO:0000259" key="9">
    <source>
        <dbReference type="Pfam" id="PF10502"/>
    </source>
</evidence>
<feature type="active site" evidence="6">
    <location>
        <position position="57"/>
    </location>
</feature>
<evidence type="ECO:0000256" key="3">
    <source>
        <dbReference type="ARBA" id="ARBA00013208"/>
    </source>
</evidence>
<comment type="caution">
    <text evidence="10">The sequence shown here is derived from an EMBL/GenBank/DDBJ whole genome shotgun (WGS) entry which is preliminary data.</text>
</comment>
<evidence type="ECO:0000256" key="4">
    <source>
        <dbReference type="ARBA" id="ARBA00022670"/>
    </source>
</evidence>
<dbReference type="SUPFAM" id="SSF51306">
    <property type="entry name" value="LexA/Signal peptidase"/>
    <property type="match status" value="1"/>
</dbReference>
<keyword evidence="4 7" id="KW-0645">Protease</keyword>
<dbReference type="NCBIfam" id="TIGR02227">
    <property type="entry name" value="sigpep_I_bact"/>
    <property type="match status" value="1"/>
</dbReference>
<dbReference type="InterPro" id="IPR019756">
    <property type="entry name" value="Pept_S26A_signal_pept_1_Ser-AS"/>
</dbReference>